<dbReference type="Proteomes" id="UP000467385">
    <property type="component" value="Chromosome"/>
</dbReference>
<sequence>MARHPYNDQPDRAFWSRSVARNWSPVDLVTADEPILRADSRVMSAGSCFAANIVPHLEAAGYRYVRTETAQANERFGYELYSAAYGNIYTARQWLQLIDRAEGRFQPREDRWATSDAVIDPFRPGLPYPAESQEEFELLTRSHLDRVLAAILECNLFIFTLGLTESWVSTLDGAVFPSCPGTIAGNFDSQRHQFVNFTVGEVVADILGFIDRMRAIQPGLKIVLTVSPVPLVATATAQHVYTATAYSKSVLRAAAGEAVAARPDVLYFPAYEIVTGPGSETHFADDRRTVTVEAVTTVVDAILSRSEPAAPGGADDRDRSRALKQLARQLAERECEEAMNEAK</sequence>
<dbReference type="EMBL" id="AP022613">
    <property type="protein sequence ID" value="BBZ40928.1"/>
    <property type="molecule type" value="Genomic_DNA"/>
</dbReference>
<reference evidence="1 2" key="1">
    <citation type="journal article" date="2019" name="Emerg. Microbes Infect.">
        <title>Comprehensive subspecies identification of 175 nontuberculous mycobacteria species based on 7547 genomic profiles.</title>
        <authorList>
            <person name="Matsumoto Y."/>
            <person name="Kinjo T."/>
            <person name="Motooka D."/>
            <person name="Nabeya D."/>
            <person name="Jung N."/>
            <person name="Uechi K."/>
            <person name="Horii T."/>
            <person name="Iida T."/>
            <person name="Fujita J."/>
            <person name="Nakamura S."/>
        </authorList>
    </citation>
    <scope>NUCLEOTIDE SEQUENCE [LARGE SCALE GENOMIC DNA]</scope>
    <source>
        <strain evidence="1 2">JCM 14738</strain>
    </source>
</reference>
<dbReference type="OrthoDB" id="369216at2"/>
<dbReference type="InterPro" id="IPR014982">
    <property type="entry name" value="GSCFA"/>
</dbReference>
<accession>A0A1X1T3B4</accession>
<protein>
    <submittedName>
        <fullName evidence="1">Uncharacterized protein</fullName>
    </submittedName>
</protein>
<proteinExistence type="predicted"/>
<evidence type="ECO:0000313" key="1">
    <source>
        <dbReference type="EMBL" id="BBZ40928.1"/>
    </source>
</evidence>
<keyword evidence="2" id="KW-1185">Reference proteome</keyword>
<dbReference type="RefSeq" id="WP_085234335.1">
    <property type="nucleotide sequence ID" value="NZ_AP022613.1"/>
</dbReference>
<evidence type="ECO:0000313" key="2">
    <source>
        <dbReference type="Proteomes" id="UP000467385"/>
    </source>
</evidence>
<organism evidence="1 2">
    <name type="scientific">Mycobacterium conspicuum</name>
    <dbReference type="NCBI Taxonomy" id="44010"/>
    <lineage>
        <taxon>Bacteria</taxon>
        <taxon>Bacillati</taxon>
        <taxon>Actinomycetota</taxon>
        <taxon>Actinomycetes</taxon>
        <taxon>Mycobacteriales</taxon>
        <taxon>Mycobacteriaceae</taxon>
        <taxon>Mycobacterium</taxon>
    </lineage>
</organism>
<dbReference type="Pfam" id="PF08885">
    <property type="entry name" value="GSCFA"/>
    <property type="match status" value="1"/>
</dbReference>
<name>A0A1X1T3B4_9MYCO</name>
<dbReference type="STRING" id="44010.AWC00_19210"/>
<gene>
    <name evidence="1" type="ORF">MCNS_39910</name>
</gene>
<dbReference type="AlphaFoldDB" id="A0A1X1T3B4"/>